<dbReference type="InterPro" id="IPR023405">
    <property type="entry name" value="Topo_IA_core_domain"/>
</dbReference>
<comment type="caution">
    <text evidence="9">The sequence shown here is derived from an EMBL/GenBank/DDBJ whole genome shotgun (WGS) entry which is preliminary data.</text>
</comment>
<dbReference type="InterPro" id="IPR056452">
    <property type="entry name" value="Zn_ribbon_TOP3B"/>
</dbReference>
<dbReference type="OrthoDB" id="430051at2759"/>
<dbReference type="EC" id="5.6.2.1" evidence="3 7"/>
<dbReference type="Gene3D" id="2.70.20.10">
    <property type="entry name" value="Topoisomerase I, domain 3"/>
    <property type="match status" value="1"/>
</dbReference>
<dbReference type="GO" id="GO:0003677">
    <property type="term" value="F:DNA binding"/>
    <property type="evidence" value="ECO:0007669"/>
    <property type="project" value="UniProtKB-KW"/>
</dbReference>
<proteinExistence type="inferred from homology"/>
<evidence type="ECO:0000256" key="6">
    <source>
        <dbReference type="ARBA" id="ARBA00023235"/>
    </source>
</evidence>
<dbReference type="Gene3D" id="3.40.50.140">
    <property type="match status" value="1"/>
</dbReference>
<evidence type="ECO:0000256" key="5">
    <source>
        <dbReference type="ARBA" id="ARBA00023125"/>
    </source>
</evidence>
<evidence type="ECO:0000259" key="8">
    <source>
        <dbReference type="PROSITE" id="PS52039"/>
    </source>
</evidence>
<evidence type="ECO:0000256" key="2">
    <source>
        <dbReference type="ARBA" id="ARBA00009446"/>
    </source>
</evidence>
<evidence type="ECO:0000313" key="10">
    <source>
        <dbReference type="Proteomes" id="UP000275267"/>
    </source>
</evidence>
<dbReference type="PROSITE" id="PS52039">
    <property type="entry name" value="TOPO_IA_2"/>
    <property type="match status" value="1"/>
</dbReference>
<keyword evidence="6 7" id="KW-0413">Isomerase</keyword>
<dbReference type="Proteomes" id="UP000275267">
    <property type="component" value="Unassembled WGS sequence"/>
</dbReference>
<dbReference type="GO" id="GO:0006310">
    <property type="term" value="P:DNA recombination"/>
    <property type="evidence" value="ECO:0007669"/>
    <property type="project" value="TreeGrafter"/>
</dbReference>
<comment type="similarity">
    <text evidence="2 7">Belongs to the type IA topoisomerase family.</text>
</comment>
<dbReference type="GO" id="GO:0006265">
    <property type="term" value="P:DNA topological change"/>
    <property type="evidence" value="ECO:0007669"/>
    <property type="project" value="InterPro"/>
</dbReference>
<dbReference type="GO" id="GO:0003917">
    <property type="term" value="F:DNA topoisomerase type I (single strand cut, ATP-independent) activity"/>
    <property type="evidence" value="ECO:0007669"/>
    <property type="project" value="UniProtKB-EC"/>
</dbReference>
<feature type="domain" description="Topo IA-type catalytic" evidence="8">
    <location>
        <begin position="160"/>
        <end position="575"/>
    </location>
</feature>
<dbReference type="PANTHER" id="PTHR11390">
    <property type="entry name" value="PROKARYOTIC DNA TOPOISOMERASE"/>
    <property type="match status" value="1"/>
</dbReference>
<dbReference type="SUPFAM" id="SSF56712">
    <property type="entry name" value="Prokaryotic type I DNA topoisomerase"/>
    <property type="match status" value="1"/>
</dbReference>
<dbReference type="PANTHER" id="PTHR11390:SF20">
    <property type="entry name" value="DNA TOPOISOMERASE 3-BETA-1"/>
    <property type="match status" value="1"/>
</dbReference>
<dbReference type="InterPro" id="IPR013497">
    <property type="entry name" value="Topo_IA_cen"/>
</dbReference>
<reference evidence="10" key="1">
    <citation type="journal article" date="2019" name="Nat. Commun.">
        <title>The genome of broomcorn millet.</title>
        <authorList>
            <person name="Zou C."/>
            <person name="Miki D."/>
            <person name="Li D."/>
            <person name="Tang Q."/>
            <person name="Xiao L."/>
            <person name="Rajput S."/>
            <person name="Deng P."/>
            <person name="Jia W."/>
            <person name="Huang R."/>
            <person name="Zhang M."/>
            <person name="Sun Y."/>
            <person name="Hu J."/>
            <person name="Fu X."/>
            <person name="Schnable P.S."/>
            <person name="Li F."/>
            <person name="Zhang H."/>
            <person name="Feng B."/>
            <person name="Zhu X."/>
            <person name="Liu R."/>
            <person name="Schnable J.C."/>
            <person name="Zhu J.-K."/>
            <person name="Zhang H."/>
        </authorList>
    </citation>
    <scope>NUCLEOTIDE SEQUENCE [LARGE SCALE GENOMIC DNA]</scope>
</reference>
<keyword evidence="5 7" id="KW-0238">DNA-binding</keyword>
<dbReference type="SMART" id="SM00436">
    <property type="entry name" value="TOP1Bc"/>
    <property type="match status" value="1"/>
</dbReference>
<dbReference type="FunFam" id="1.10.290.10:FF:000001">
    <property type="entry name" value="DNA topoisomerase"/>
    <property type="match status" value="1"/>
</dbReference>
<dbReference type="Gene3D" id="1.10.290.10">
    <property type="entry name" value="Topoisomerase I, domain 4"/>
    <property type="match status" value="1"/>
</dbReference>
<dbReference type="InterPro" id="IPR013826">
    <property type="entry name" value="Topo_IA_cen_sub3"/>
</dbReference>
<keyword evidence="10" id="KW-1185">Reference proteome</keyword>
<dbReference type="Pfam" id="PF01131">
    <property type="entry name" value="Topoisom_bac"/>
    <property type="match status" value="1"/>
</dbReference>
<keyword evidence="4 7" id="KW-0799">Topoisomerase</keyword>
<evidence type="ECO:0000256" key="1">
    <source>
        <dbReference type="ARBA" id="ARBA00000213"/>
    </source>
</evidence>
<evidence type="ECO:0000256" key="3">
    <source>
        <dbReference type="ARBA" id="ARBA00012891"/>
    </source>
</evidence>
<comment type="function">
    <text evidence="7">Introduces a single-strand break via transesterification at a target site in duplex DNA. Releases the supercoiling and torsional tension of DNA introduced during the DNA replication and transcription by transiently cleaving and rejoining one strand of the DNA duplex. The scissile phosphodiester is attacked by the catalytic tyrosine of the enzyme, resulting in the formation of a DNA-(5'-phosphotyrosyl)-enzyme intermediate and the expulsion of a 3'-OH DNA strand.</text>
</comment>
<sequence>MVAALTPLRTPSHSWFPPLQVAEKPSIALSIASALSGGRMSTRKGSTDVHEFDGMFQGSYANFKVTSAIGHVLSVDFPPAYQNWEGTDPMDLFEAPVLRSECNQRLSDTPAEPVKLPNPNVIECTGIPENEAGRRIFRARFSSVTEKDILSAMDNLVLPNKDEALSVDARQEIDLKVGVAFTRFQTRYFQGKYGNLDSRVISYGPCQTPTLGFCVQRYQQITTFKPEKFWSLKTYIIKDGDEIQLEWDRKKLFDFDVTVMFQKMVASDGTLKIADVSVKEECKTRPSGLNTVNMLKVASSALGIGPQTAMHLAERLYTQGFISYPRTESTAYPASFDFRSALAVLVHNPLWSNDVRTLLDAGFVKPRQGHDAGDHPPITPMRSATEEGLGTDAWRLYQYICQHFIGTVSPDCRYTRTAIEFTSGGETFHCVGYQVTHKGFTSIMPWLAVSENSLPAFKKGDSVSIHKVDIYEGSTTPPDYLSESELISLMEKNGIGTDASIPVHINNICERELRKKVSTDTTGTTLIRGYQCIDADLCLPDIRSFIEQQITLIAKGKADHLQVIQHVIQQFMKKYSYFVKKIENMDALFEAQFSPLADSGRLLSKCGKCGRYMKYISTQPMRLYCITCEDVYYLPQNGSIKLYKEIICPLDGFELLLFSMVGPDAKSFPLCPFCYTNPPFEGIDKLFGALKIDDTGKVGKGAGMPCSLCPHPTCKQSMITQGVCACPECSGTLILDPVSAPKCTGDKVLQLNSPFDLIASGCLKALHSPTEDGRLKIRFEFKENEQSTTQTNLVNPNE</sequence>
<evidence type="ECO:0000256" key="4">
    <source>
        <dbReference type="ARBA" id="ARBA00023029"/>
    </source>
</evidence>
<dbReference type="SMART" id="SM00437">
    <property type="entry name" value="TOP1Ac"/>
    <property type="match status" value="1"/>
</dbReference>
<dbReference type="Gene3D" id="1.10.460.10">
    <property type="entry name" value="Topoisomerase I, domain 2"/>
    <property type="match status" value="1"/>
</dbReference>
<dbReference type="GO" id="GO:0005634">
    <property type="term" value="C:nucleus"/>
    <property type="evidence" value="ECO:0007669"/>
    <property type="project" value="TreeGrafter"/>
</dbReference>
<dbReference type="EMBL" id="PQIB02000002">
    <property type="protein sequence ID" value="RLN35950.1"/>
    <property type="molecule type" value="Genomic_DNA"/>
</dbReference>
<dbReference type="InterPro" id="IPR003602">
    <property type="entry name" value="Topo_IA_DNA-bd_dom"/>
</dbReference>
<dbReference type="InterPro" id="IPR003601">
    <property type="entry name" value="Topo_IA_2"/>
</dbReference>
<dbReference type="STRING" id="4540.A0A3L6TFU5"/>
<name>A0A3L6TFU5_PANMI</name>
<protein>
    <recommendedName>
        <fullName evidence="3 7">DNA topoisomerase</fullName>
        <ecNumber evidence="3 7">5.6.2.1</ecNumber>
    </recommendedName>
</protein>
<comment type="catalytic activity">
    <reaction evidence="1 7">
        <text>ATP-independent breakage of single-stranded DNA, followed by passage and rejoining.</text>
        <dbReference type="EC" id="5.6.2.1"/>
    </reaction>
</comment>
<dbReference type="PRINTS" id="PR00417">
    <property type="entry name" value="PRTPISMRASEI"/>
</dbReference>
<evidence type="ECO:0000313" key="9">
    <source>
        <dbReference type="EMBL" id="RLN35950.1"/>
    </source>
</evidence>
<dbReference type="InterPro" id="IPR023406">
    <property type="entry name" value="Topo_IA_AS"/>
</dbReference>
<dbReference type="InterPro" id="IPR000380">
    <property type="entry name" value="Topo_IA"/>
</dbReference>
<dbReference type="CDD" id="cd00186">
    <property type="entry name" value="TOP1Ac"/>
    <property type="match status" value="1"/>
</dbReference>
<dbReference type="InterPro" id="IPR013825">
    <property type="entry name" value="Topo_IA_cen_sub2"/>
</dbReference>
<dbReference type="AlphaFoldDB" id="A0A3L6TFU5"/>
<dbReference type="PROSITE" id="PS00396">
    <property type="entry name" value="TOPO_IA_1"/>
    <property type="match status" value="1"/>
</dbReference>
<dbReference type="GO" id="GO:0006281">
    <property type="term" value="P:DNA repair"/>
    <property type="evidence" value="ECO:0007669"/>
    <property type="project" value="TreeGrafter"/>
</dbReference>
<organism evidence="9 10">
    <name type="scientific">Panicum miliaceum</name>
    <name type="common">Proso millet</name>
    <name type="synonym">Broomcorn millet</name>
    <dbReference type="NCBI Taxonomy" id="4540"/>
    <lineage>
        <taxon>Eukaryota</taxon>
        <taxon>Viridiplantae</taxon>
        <taxon>Streptophyta</taxon>
        <taxon>Embryophyta</taxon>
        <taxon>Tracheophyta</taxon>
        <taxon>Spermatophyta</taxon>
        <taxon>Magnoliopsida</taxon>
        <taxon>Liliopsida</taxon>
        <taxon>Poales</taxon>
        <taxon>Poaceae</taxon>
        <taxon>PACMAD clade</taxon>
        <taxon>Panicoideae</taxon>
        <taxon>Panicodae</taxon>
        <taxon>Paniceae</taxon>
        <taxon>Panicinae</taxon>
        <taxon>Panicum</taxon>
        <taxon>Panicum sect. Panicum</taxon>
    </lineage>
</organism>
<dbReference type="Pfam" id="PF23546">
    <property type="entry name" value="Zn_ribbon_TOP3B"/>
    <property type="match status" value="1"/>
</dbReference>
<accession>A0A3L6TFU5</accession>
<evidence type="ECO:0000256" key="7">
    <source>
        <dbReference type="RuleBase" id="RU362092"/>
    </source>
</evidence>
<gene>
    <name evidence="9" type="ORF">C2845_PM03G02120</name>
</gene>
<dbReference type="InterPro" id="IPR013824">
    <property type="entry name" value="Topo_IA_cen_sub1"/>
</dbReference>